<dbReference type="Proteomes" id="UP000321157">
    <property type="component" value="Unassembled WGS sequence"/>
</dbReference>
<sequence length="55" mass="6593">MEVNPKEALKEIEKIIALTPAKKMDEWLDAYRQYEKETKEPITLFEWILLKNKNA</sequence>
<name>A0A511VCZ5_9BACL</name>
<comment type="caution">
    <text evidence="1">The sequence shown here is derived from an EMBL/GenBank/DDBJ whole genome shotgun (WGS) entry which is preliminary data.</text>
</comment>
<reference evidence="1 2" key="1">
    <citation type="submission" date="2019-07" db="EMBL/GenBank/DDBJ databases">
        <title>Whole genome shotgun sequence of Aneurinibacillus danicus NBRC 102444.</title>
        <authorList>
            <person name="Hosoyama A."/>
            <person name="Uohara A."/>
            <person name="Ohji S."/>
            <person name="Ichikawa N."/>
        </authorList>
    </citation>
    <scope>NUCLEOTIDE SEQUENCE [LARGE SCALE GENOMIC DNA]</scope>
    <source>
        <strain evidence="1 2">NBRC 102444</strain>
    </source>
</reference>
<dbReference type="EMBL" id="BJXX01000225">
    <property type="protein sequence ID" value="GEN36757.1"/>
    <property type="molecule type" value="Genomic_DNA"/>
</dbReference>
<evidence type="ECO:0000313" key="1">
    <source>
        <dbReference type="EMBL" id="GEN36757.1"/>
    </source>
</evidence>
<organism evidence="1 2">
    <name type="scientific">Aneurinibacillus danicus</name>
    <dbReference type="NCBI Taxonomy" id="267746"/>
    <lineage>
        <taxon>Bacteria</taxon>
        <taxon>Bacillati</taxon>
        <taxon>Bacillota</taxon>
        <taxon>Bacilli</taxon>
        <taxon>Bacillales</taxon>
        <taxon>Paenibacillaceae</taxon>
        <taxon>Aneurinibacillus group</taxon>
        <taxon>Aneurinibacillus</taxon>
    </lineage>
</organism>
<accession>A0A511VCZ5</accession>
<keyword evidence="2" id="KW-1185">Reference proteome</keyword>
<evidence type="ECO:0000313" key="2">
    <source>
        <dbReference type="Proteomes" id="UP000321157"/>
    </source>
</evidence>
<protein>
    <submittedName>
        <fullName evidence="1">Uncharacterized protein</fullName>
    </submittedName>
</protein>
<dbReference type="AlphaFoldDB" id="A0A511VCZ5"/>
<gene>
    <name evidence="1" type="ORF">ADA01nite_42170</name>
</gene>
<proteinExistence type="predicted"/>
<dbReference type="RefSeq" id="WP_170230412.1">
    <property type="nucleotide sequence ID" value="NZ_BJXX01000225.1"/>
</dbReference>